<dbReference type="AlphaFoldDB" id="A0A1I4DUH0"/>
<dbReference type="InterPro" id="IPR006015">
    <property type="entry name" value="Universal_stress_UspA"/>
</dbReference>
<dbReference type="InterPro" id="IPR006016">
    <property type="entry name" value="UspA"/>
</dbReference>
<gene>
    <name evidence="3" type="ORF">SAMN04488036_103359</name>
</gene>
<keyword evidence="4" id="KW-1185">Reference proteome</keyword>
<dbReference type="Pfam" id="PF00582">
    <property type="entry name" value="Usp"/>
    <property type="match status" value="1"/>
</dbReference>
<dbReference type="CDD" id="cd00293">
    <property type="entry name" value="USP-like"/>
    <property type="match status" value="1"/>
</dbReference>
<dbReference type="STRING" id="1280847.SAMN04488036_103359"/>
<evidence type="ECO:0000313" key="4">
    <source>
        <dbReference type="Proteomes" id="UP000198851"/>
    </source>
</evidence>
<evidence type="ECO:0000256" key="1">
    <source>
        <dbReference type="ARBA" id="ARBA00008791"/>
    </source>
</evidence>
<comment type="similarity">
    <text evidence="1">Belongs to the universal stress protein A family.</text>
</comment>
<sequence length="141" mass="15518">MFKTVLLTVDVNDLKGSERPAEVARGIMKTGGEELHVMNVVPDYGMSIVGSFFSQDHNKLILKEAKAALEQWGAEHLADVDNVRLHVDQGTIYDLVLKEAKAVNADVIIVGAHKSQLKDYLIGPNAARISRHAKQSVFVVR</sequence>
<dbReference type="PANTHER" id="PTHR46268:SF6">
    <property type="entry name" value="UNIVERSAL STRESS PROTEIN UP12"/>
    <property type="match status" value="1"/>
</dbReference>
<dbReference type="RefSeq" id="WP_093323362.1">
    <property type="nucleotide sequence ID" value="NZ_FOSZ01000003.1"/>
</dbReference>
<feature type="domain" description="UspA" evidence="2">
    <location>
        <begin position="1"/>
        <end position="141"/>
    </location>
</feature>
<reference evidence="4" key="1">
    <citation type="submission" date="2016-10" db="EMBL/GenBank/DDBJ databases">
        <authorList>
            <person name="Varghese N."/>
            <person name="Submissions S."/>
        </authorList>
    </citation>
    <scope>NUCLEOTIDE SEQUENCE [LARGE SCALE GENOMIC DNA]</scope>
    <source>
        <strain evidence="4">DSM 28453</strain>
    </source>
</reference>
<dbReference type="SUPFAM" id="SSF52402">
    <property type="entry name" value="Adenine nucleotide alpha hydrolases-like"/>
    <property type="match status" value="1"/>
</dbReference>
<dbReference type="PRINTS" id="PR01438">
    <property type="entry name" value="UNVRSLSTRESS"/>
</dbReference>
<evidence type="ECO:0000259" key="2">
    <source>
        <dbReference type="Pfam" id="PF00582"/>
    </source>
</evidence>
<name>A0A1I4DUH0_9RHOB</name>
<accession>A0A1I4DUH0</accession>
<dbReference type="EMBL" id="FOSZ01000003">
    <property type="protein sequence ID" value="SFK95706.1"/>
    <property type="molecule type" value="Genomic_DNA"/>
</dbReference>
<evidence type="ECO:0000313" key="3">
    <source>
        <dbReference type="EMBL" id="SFK95706.1"/>
    </source>
</evidence>
<proteinExistence type="inferred from homology"/>
<dbReference type="PANTHER" id="PTHR46268">
    <property type="entry name" value="STRESS RESPONSE PROTEIN NHAX"/>
    <property type="match status" value="1"/>
</dbReference>
<dbReference type="OrthoDB" id="9792500at2"/>
<dbReference type="Gene3D" id="3.40.50.620">
    <property type="entry name" value="HUPs"/>
    <property type="match status" value="1"/>
</dbReference>
<protein>
    <submittedName>
        <fullName evidence="3">Nucleotide-binding universal stress protein, UspA family</fullName>
    </submittedName>
</protein>
<dbReference type="InterPro" id="IPR014729">
    <property type="entry name" value="Rossmann-like_a/b/a_fold"/>
</dbReference>
<organism evidence="3 4">
    <name type="scientific">Shimia haliotis</name>
    <dbReference type="NCBI Taxonomy" id="1280847"/>
    <lineage>
        <taxon>Bacteria</taxon>
        <taxon>Pseudomonadati</taxon>
        <taxon>Pseudomonadota</taxon>
        <taxon>Alphaproteobacteria</taxon>
        <taxon>Rhodobacterales</taxon>
        <taxon>Roseobacteraceae</taxon>
    </lineage>
</organism>
<dbReference type="Proteomes" id="UP000198851">
    <property type="component" value="Unassembled WGS sequence"/>
</dbReference>